<name>A0A6G1GRH6_9PEZI</name>
<protein>
    <recommendedName>
        <fullName evidence="5">Zn(2)-C6 fungal-type domain-containing protein</fullName>
    </recommendedName>
</protein>
<reference evidence="3" key="1">
    <citation type="journal article" date="2020" name="Stud. Mycol.">
        <title>101 Dothideomycetes genomes: a test case for predicting lifestyles and emergence of pathogens.</title>
        <authorList>
            <person name="Haridas S."/>
            <person name="Albert R."/>
            <person name="Binder M."/>
            <person name="Bloem J."/>
            <person name="Labutti K."/>
            <person name="Salamov A."/>
            <person name="Andreopoulos B."/>
            <person name="Baker S."/>
            <person name="Barry K."/>
            <person name="Bills G."/>
            <person name="Bluhm B."/>
            <person name="Cannon C."/>
            <person name="Castanera R."/>
            <person name="Culley D."/>
            <person name="Daum C."/>
            <person name="Ezra D."/>
            <person name="Gonzalez J."/>
            <person name="Henrissat B."/>
            <person name="Kuo A."/>
            <person name="Liang C."/>
            <person name="Lipzen A."/>
            <person name="Lutzoni F."/>
            <person name="Magnuson J."/>
            <person name="Mondo S."/>
            <person name="Nolan M."/>
            <person name="Ohm R."/>
            <person name="Pangilinan J."/>
            <person name="Park H.-J."/>
            <person name="Ramirez L."/>
            <person name="Alfaro M."/>
            <person name="Sun H."/>
            <person name="Tritt A."/>
            <person name="Yoshinaga Y."/>
            <person name="Zwiers L.-H."/>
            <person name="Turgeon B."/>
            <person name="Goodwin S."/>
            <person name="Spatafora J."/>
            <person name="Crous P."/>
            <person name="Grigoriev I."/>
        </authorList>
    </citation>
    <scope>NUCLEOTIDE SEQUENCE</scope>
    <source>
        <strain evidence="3">CBS 113979</strain>
    </source>
</reference>
<evidence type="ECO:0000256" key="1">
    <source>
        <dbReference type="SAM" id="MobiDB-lite"/>
    </source>
</evidence>
<feature type="chain" id="PRO_5026146266" description="Zn(2)-C6 fungal-type domain-containing protein" evidence="2">
    <location>
        <begin position="27"/>
        <end position="848"/>
    </location>
</feature>
<accession>A0A6G1GRH6</accession>
<evidence type="ECO:0000313" key="3">
    <source>
        <dbReference type="EMBL" id="KAF1983400.1"/>
    </source>
</evidence>
<feature type="compositionally biased region" description="Basic and acidic residues" evidence="1">
    <location>
        <begin position="279"/>
        <end position="289"/>
    </location>
</feature>
<feature type="region of interest" description="Disordered" evidence="1">
    <location>
        <begin position="488"/>
        <end position="543"/>
    </location>
</feature>
<feature type="region of interest" description="Disordered" evidence="1">
    <location>
        <begin position="271"/>
        <end position="363"/>
    </location>
</feature>
<feature type="compositionally biased region" description="Acidic residues" evidence="1">
    <location>
        <begin position="313"/>
        <end position="353"/>
    </location>
</feature>
<feature type="region of interest" description="Disordered" evidence="1">
    <location>
        <begin position="384"/>
        <end position="408"/>
    </location>
</feature>
<feature type="compositionally biased region" description="Gly residues" evidence="1">
    <location>
        <begin position="294"/>
        <end position="312"/>
    </location>
</feature>
<organism evidence="3 4">
    <name type="scientific">Aulographum hederae CBS 113979</name>
    <dbReference type="NCBI Taxonomy" id="1176131"/>
    <lineage>
        <taxon>Eukaryota</taxon>
        <taxon>Fungi</taxon>
        <taxon>Dikarya</taxon>
        <taxon>Ascomycota</taxon>
        <taxon>Pezizomycotina</taxon>
        <taxon>Dothideomycetes</taxon>
        <taxon>Pleosporomycetidae</taxon>
        <taxon>Aulographales</taxon>
        <taxon>Aulographaceae</taxon>
    </lineage>
</organism>
<evidence type="ECO:0000256" key="2">
    <source>
        <dbReference type="SAM" id="SignalP"/>
    </source>
</evidence>
<proteinExistence type="predicted"/>
<dbReference type="EMBL" id="ML977175">
    <property type="protein sequence ID" value="KAF1983400.1"/>
    <property type="molecule type" value="Genomic_DNA"/>
</dbReference>
<sequence>MDLLAFPTILWWWLPLWLLLLWLVETFERKIWESRHGKGKSAFNSKCHRCQHGTPPSTLHICSLSSPFPISDTQATGSLALLVSGPAAPDSLAGALDQLLAPIPATITVGDTGRERAGKTVGGSLGRAVDMLTCVDDELLVCIDEIDTAARTLAGQLPPGQDAGTSTMALSIHPGNDVERRLSKRFYDALRKSNDLLTCIDTELFVSIGKFADAIYDVQDSRQMVGRLLETIEHVAYEDFKDQSTDRELEHLSSQPSSSGQTLTFVSEHPLVNGYHKPSNRDLPEHNSDEDGAGDGAGAGAGSGSGTSGGGNDGDDERDEENESETEDESEDESEDDEEEYEEEDDDNDDEDGGGGPPPRDDELIQETIQQVNERVIAEVIAETSNLSGGDESSRFSTPAHTDDPREVDCAGRECQTRGSTVTLSGPAPCRIQVEDSFVNDVELSRAHAAPPAFSFALSPVCGYIEHTAEEESKQDCEIQQNTTVDFALPGFGSGNGPSKPHDQDSAISAPDSHTTVSDATDGEGDKYDSGTEEISESVTTLSGSRVVLSQSQLEDPFFKTTEDISKGSAYSQHCLVLASTEDTSTRGEKRKSTTFFTPERPEHSQCHPVSSSRSASPAPSSSGKSSIITAGSSSTSTFCLPTPSTPSHRVFQGRYRGTSWTPIFTPPSSVSSISYTQSIPATPTPCRKKALNAEIDPEASTLPVLRPQDYRISTCLNCAAKELNCNKDIPCARCVRNGELCLALRFLTKAEKLHVPPGGNPYCLVLVRHADETDEEFVLKVEKETEILDKLQEKHDKANWAPGKRLRYDRGDNVRSLYQHPLEARRGDWSGRCWAGDFGWADGVPLG</sequence>
<feature type="region of interest" description="Disordered" evidence="1">
    <location>
        <begin position="582"/>
        <end position="642"/>
    </location>
</feature>
<evidence type="ECO:0000313" key="4">
    <source>
        <dbReference type="Proteomes" id="UP000800041"/>
    </source>
</evidence>
<feature type="compositionally biased region" description="Low complexity" evidence="1">
    <location>
        <begin position="611"/>
        <end position="638"/>
    </location>
</feature>
<feature type="signal peptide" evidence="2">
    <location>
        <begin position="1"/>
        <end position="26"/>
    </location>
</feature>
<dbReference type="AlphaFoldDB" id="A0A6G1GRH6"/>
<gene>
    <name evidence="3" type="ORF">K402DRAFT_396639</name>
</gene>
<keyword evidence="2" id="KW-0732">Signal</keyword>
<keyword evidence="4" id="KW-1185">Reference proteome</keyword>
<evidence type="ECO:0008006" key="5">
    <source>
        <dbReference type="Google" id="ProtNLM"/>
    </source>
</evidence>
<dbReference type="Proteomes" id="UP000800041">
    <property type="component" value="Unassembled WGS sequence"/>
</dbReference>